<dbReference type="Proteomes" id="UP000289738">
    <property type="component" value="Chromosome A10"/>
</dbReference>
<feature type="domain" description="AMP-activated protein kinase glycogen-binding" evidence="1">
    <location>
        <begin position="23"/>
        <end position="103"/>
    </location>
</feature>
<reference evidence="2 3" key="1">
    <citation type="submission" date="2019-01" db="EMBL/GenBank/DDBJ databases">
        <title>Sequencing of cultivated peanut Arachis hypogaea provides insights into genome evolution and oil improvement.</title>
        <authorList>
            <person name="Chen X."/>
        </authorList>
    </citation>
    <scope>NUCLEOTIDE SEQUENCE [LARGE SCALE GENOMIC DNA]</scope>
    <source>
        <strain evidence="3">cv. Fuhuasheng</strain>
        <tissue evidence="2">Leaves</tissue>
    </source>
</reference>
<sequence>MSQRQILQDGYVERVVHEGLKYVNITWKHPVRWDVAVTGSWDNWQTREALQLQTPPHVYGIFKALKTSLYHYRYIVGGYHTHAPEFSWALDDSGCPYNILDLRDFIPEMVATLGDTECPPSPPWSYDNMPFNDK</sequence>
<gene>
    <name evidence="2" type="ORF">Ahy_A10g051183</name>
</gene>
<dbReference type="InterPro" id="IPR013783">
    <property type="entry name" value="Ig-like_fold"/>
</dbReference>
<dbReference type="Gene3D" id="2.60.40.10">
    <property type="entry name" value="Immunoglobulins"/>
    <property type="match status" value="1"/>
</dbReference>
<proteinExistence type="predicted"/>
<evidence type="ECO:0000259" key="1">
    <source>
        <dbReference type="Pfam" id="PF16561"/>
    </source>
</evidence>
<name>A0A445BBU4_ARAHY</name>
<dbReference type="PANTHER" id="PTHR46316">
    <property type="entry name" value="SNF1-RELATED PROTEIN KINASE REGULATORY SUBUNIT BETA-1"/>
    <property type="match status" value="1"/>
</dbReference>
<dbReference type="PANTHER" id="PTHR46316:SF6">
    <property type="entry name" value="ASSOCIATION WITH THE SNF1 COMPLEX (ASC) DOMAIN-CONTAINING PROTEIN"/>
    <property type="match status" value="1"/>
</dbReference>
<dbReference type="InterPro" id="IPR043554">
    <property type="entry name" value="KINB"/>
</dbReference>
<evidence type="ECO:0000313" key="3">
    <source>
        <dbReference type="Proteomes" id="UP000289738"/>
    </source>
</evidence>
<dbReference type="InterPro" id="IPR032640">
    <property type="entry name" value="AMPK1_CBM"/>
</dbReference>
<dbReference type="InterPro" id="IPR014756">
    <property type="entry name" value="Ig_E-set"/>
</dbReference>
<dbReference type="STRING" id="3818.A0A445BBU4"/>
<dbReference type="Pfam" id="PF16561">
    <property type="entry name" value="AMPK1_CBM"/>
    <property type="match status" value="1"/>
</dbReference>
<protein>
    <recommendedName>
        <fullName evidence="1">AMP-activated protein kinase glycogen-binding domain-containing protein</fullName>
    </recommendedName>
</protein>
<dbReference type="GO" id="GO:0009507">
    <property type="term" value="C:chloroplast"/>
    <property type="evidence" value="ECO:0007669"/>
    <property type="project" value="UniProtKB-ARBA"/>
</dbReference>
<evidence type="ECO:0000313" key="2">
    <source>
        <dbReference type="EMBL" id="RYR36152.1"/>
    </source>
</evidence>
<keyword evidence="3" id="KW-1185">Reference proteome</keyword>
<dbReference type="AlphaFoldDB" id="A0A445BBU4"/>
<comment type="caution">
    <text evidence="2">The sequence shown here is derived from an EMBL/GenBank/DDBJ whole genome shotgun (WGS) entry which is preliminary data.</text>
</comment>
<dbReference type="EMBL" id="SDMP01000010">
    <property type="protein sequence ID" value="RYR36152.1"/>
    <property type="molecule type" value="Genomic_DNA"/>
</dbReference>
<dbReference type="CDD" id="cd02859">
    <property type="entry name" value="E_set_AMPKbeta_like_N"/>
    <property type="match status" value="1"/>
</dbReference>
<organism evidence="2 3">
    <name type="scientific">Arachis hypogaea</name>
    <name type="common">Peanut</name>
    <dbReference type="NCBI Taxonomy" id="3818"/>
    <lineage>
        <taxon>Eukaryota</taxon>
        <taxon>Viridiplantae</taxon>
        <taxon>Streptophyta</taxon>
        <taxon>Embryophyta</taxon>
        <taxon>Tracheophyta</taxon>
        <taxon>Spermatophyta</taxon>
        <taxon>Magnoliopsida</taxon>
        <taxon>eudicotyledons</taxon>
        <taxon>Gunneridae</taxon>
        <taxon>Pentapetalae</taxon>
        <taxon>rosids</taxon>
        <taxon>fabids</taxon>
        <taxon>Fabales</taxon>
        <taxon>Fabaceae</taxon>
        <taxon>Papilionoideae</taxon>
        <taxon>50 kb inversion clade</taxon>
        <taxon>dalbergioids sensu lato</taxon>
        <taxon>Dalbergieae</taxon>
        <taxon>Pterocarpus clade</taxon>
        <taxon>Arachis</taxon>
    </lineage>
</organism>
<dbReference type="SUPFAM" id="SSF81296">
    <property type="entry name" value="E set domains"/>
    <property type="match status" value="1"/>
</dbReference>
<accession>A0A445BBU4</accession>
<dbReference type="OrthoDB" id="531008at2759"/>